<dbReference type="KEGG" id="ntp:CRH09_11610"/>
<dbReference type="EMBL" id="CP023778">
    <property type="protein sequence ID" value="ATL66758.1"/>
    <property type="molecule type" value="Genomic_DNA"/>
</dbReference>
<name>A0A291RHI1_9NOCA</name>
<dbReference type="PANTHER" id="PTHR43283">
    <property type="entry name" value="BETA-LACTAMASE-RELATED"/>
    <property type="match status" value="1"/>
</dbReference>
<dbReference type="GO" id="GO:0016787">
    <property type="term" value="F:hydrolase activity"/>
    <property type="evidence" value="ECO:0007669"/>
    <property type="project" value="UniProtKB-KW"/>
</dbReference>
<sequence length="284" mass="30081">MRALEQIRQWPVRHAAAGVVTRLGRAGNPGDVPATEGDAERVFALASVTKPLVAYAVLIAVEEGAIELDQPAGPPGSTVRHLLAHTSGLAFDTTVIMSEPGARRIYSSAGFEVLAQFVADQTGIAFPDYLHEAVFEPLGMKSSVLHGSAGHGARSSLTDMLQFATELLNPTLVTVETLAEATAVQFPGTNGVLPGYGSQRPNDWGLGFEIRDRKTPHWTGAANSPRTYGHFGQSGTFLWVDPQLGLACVALSDENFGDWARAVWPGFSDAVIGEILGSSDTASK</sequence>
<protein>
    <submittedName>
        <fullName evidence="2">Serine hydrolase</fullName>
    </submittedName>
</protein>
<dbReference type="RefSeq" id="WP_098693938.1">
    <property type="nucleotide sequence ID" value="NZ_CP023778.1"/>
</dbReference>
<reference evidence="2 3" key="1">
    <citation type="submission" date="2017-10" db="EMBL/GenBank/DDBJ databases">
        <title>Comparative genomics between pathogenic Norcardia.</title>
        <authorList>
            <person name="Zeng L."/>
        </authorList>
    </citation>
    <scope>NUCLEOTIDE SEQUENCE [LARGE SCALE GENOMIC DNA]</scope>
    <source>
        <strain evidence="2 3">NC_YFY_NT001</strain>
    </source>
</reference>
<dbReference type="PANTHER" id="PTHR43283:SF15">
    <property type="entry name" value="CONSERVED PROTEIN"/>
    <property type="match status" value="1"/>
</dbReference>
<dbReference type="Gene3D" id="3.40.710.10">
    <property type="entry name" value="DD-peptidase/beta-lactamase superfamily"/>
    <property type="match status" value="1"/>
</dbReference>
<dbReference type="AlphaFoldDB" id="A0A291RHI1"/>
<dbReference type="SUPFAM" id="SSF56601">
    <property type="entry name" value="beta-lactamase/transpeptidase-like"/>
    <property type="match status" value="1"/>
</dbReference>
<accession>A0A291RHI1</accession>
<keyword evidence="2" id="KW-0378">Hydrolase</keyword>
<evidence type="ECO:0000259" key="1">
    <source>
        <dbReference type="Pfam" id="PF00144"/>
    </source>
</evidence>
<organism evidence="2 3">
    <name type="scientific">Nocardia terpenica</name>
    <dbReference type="NCBI Taxonomy" id="455432"/>
    <lineage>
        <taxon>Bacteria</taxon>
        <taxon>Bacillati</taxon>
        <taxon>Actinomycetota</taxon>
        <taxon>Actinomycetes</taxon>
        <taxon>Mycobacteriales</taxon>
        <taxon>Nocardiaceae</taxon>
        <taxon>Nocardia</taxon>
    </lineage>
</organism>
<dbReference type="InterPro" id="IPR001466">
    <property type="entry name" value="Beta-lactam-related"/>
</dbReference>
<dbReference type="Proteomes" id="UP000221961">
    <property type="component" value="Chromosome"/>
</dbReference>
<gene>
    <name evidence="2" type="ORF">CRH09_11610</name>
</gene>
<feature type="domain" description="Beta-lactamase-related" evidence="1">
    <location>
        <begin position="38"/>
        <end position="258"/>
    </location>
</feature>
<evidence type="ECO:0000313" key="3">
    <source>
        <dbReference type="Proteomes" id="UP000221961"/>
    </source>
</evidence>
<dbReference type="InterPro" id="IPR012338">
    <property type="entry name" value="Beta-lactam/transpept-like"/>
</dbReference>
<dbReference type="InterPro" id="IPR050789">
    <property type="entry name" value="Diverse_Enzym_Activities"/>
</dbReference>
<proteinExistence type="predicted"/>
<evidence type="ECO:0000313" key="2">
    <source>
        <dbReference type="EMBL" id="ATL66758.1"/>
    </source>
</evidence>
<dbReference type="GeneID" id="88358051"/>
<dbReference type="Pfam" id="PF00144">
    <property type="entry name" value="Beta-lactamase"/>
    <property type="match status" value="1"/>
</dbReference>